<keyword evidence="2 4" id="KW-0813">Transport</keyword>
<comment type="similarity">
    <text evidence="1 4">Belongs to the PstS family.</text>
</comment>
<sequence>MDALRIMTAVVFSVVTMVAAGQKIKGSDTVLPVSQEGAEVYMKQNPQARVTVTGGGSGVGLSALIDGTTDIAMASRSVKFNERVKISNSGKQLREAVVAYDALAVIVNPNNPISHLTREQLEAIFRGKVTNWNQVKDYYTGKYGPDLKIIVYSRETSSGTYEFFKTSVLHEKNYMAGVLSMPATGAVIQSVSQTRGAIGYVGMAYVNKNVKAIKVSYDGKHFVYPNMDTGRRHIYPIIRELYYYYTADKAKVVEPFINFLLSPKGQNIVMKSGYVPAR</sequence>
<keyword evidence="3" id="KW-0732">Signal</keyword>
<name>A0A938WSB1_9BACT</name>
<keyword evidence="7" id="KW-1185">Reference proteome</keyword>
<dbReference type="EMBL" id="JACJJG010000013">
    <property type="protein sequence ID" value="MBM6673102.1"/>
    <property type="molecule type" value="Genomic_DNA"/>
</dbReference>
<gene>
    <name evidence="6" type="ORF">H6A34_04335</name>
</gene>
<organism evidence="6 7">
    <name type="scientific">Marseilla massiliensis</name>
    <dbReference type="NCBI Taxonomy" id="1841864"/>
    <lineage>
        <taxon>Bacteria</taxon>
        <taxon>Pseudomonadati</taxon>
        <taxon>Bacteroidota</taxon>
        <taxon>Bacteroidia</taxon>
        <taxon>Bacteroidales</taxon>
        <taxon>Prevotellaceae</taxon>
        <taxon>Marseilla</taxon>
    </lineage>
</organism>
<protein>
    <recommendedName>
        <fullName evidence="4">Phosphate-binding protein</fullName>
    </recommendedName>
</protein>
<reference evidence="6" key="1">
    <citation type="submission" date="2020-08" db="EMBL/GenBank/DDBJ databases">
        <authorList>
            <person name="Cejkova D."/>
            <person name="Kubasova T."/>
            <person name="Jahodarova E."/>
            <person name="Rychlik I."/>
        </authorList>
    </citation>
    <scope>NUCLEOTIDE SEQUENCE</scope>
    <source>
        <strain evidence="6">An824</strain>
    </source>
</reference>
<dbReference type="InterPro" id="IPR024370">
    <property type="entry name" value="PBP_domain"/>
</dbReference>
<dbReference type="NCBIfam" id="TIGR02136">
    <property type="entry name" value="ptsS_2"/>
    <property type="match status" value="1"/>
</dbReference>
<dbReference type="Proteomes" id="UP000706891">
    <property type="component" value="Unassembled WGS sequence"/>
</dbReference>
<evidence type="ECO:0000256" key="4">
    <source>
        <dbReference type="RuleBase" id="RU367119"/>
    </source>
</evidence>
<evidence type="ECO:0000313" key="6">
    <source>
        <dbReference type="EMBL" id="MBM6673102.1"/>
    </source>
</evidence>
<evidence type="ECO:0000256" key="2">
    <source>
        <dbReference type="ARBA" id="ARBA00022448"/>
    </source>
</evidence>
<evidence type="ECO:0000256" key="1">
    <source>
        <dbReference type="ARBA" id="ARBA00008725"/>
    </source>
</evidence>
<evidence type="ECO:0000313" key="7">
    <source>
        <dbReference type="Proteomes" id="UP000706891"/>
    </source>
</evidence>
<reference evidence="6" key="2">
    <citation type="journal article" date="2021" name="Sci. Rep.">
        <title>The distribution of antibiotic resistance genes in chicken gut microbiota commensals.</title>
        <authorList>
            <person name="Juricova H."/>
            <person name="Matiasovicova J."/>
            <person name="Kubasova T."/>
            <person name="Cejkova D."/>
            <person name="Rychlik I."/>
        </authorList>
    </citation>
    <scope>NUCLEOTIDE SEQUENCE</scope>
    <source>
        <strain evidence="6">An824</strain>
    </source>
</reference>
<dbReference type="GO" id="GO:0042301">
    <property type="term" value="F:phosphate ion binding"/>
    <property type="evidence" value="ECO:0007669"/>
    <property type="project" value="UniProtKB-UniRule"/>
</dbReference>
<comment type="caution">
    <text evidence="6">The sequence shown here is derived from an EMBL/GenBank/DDBJ whole genome shotgun (WGS) entry which is preliminary data.</text>
</comment>
<proteinExistence type="inferred from homology"/>
<accession>A0A938WSB1</accession>
<dbReference type="PANTHER" id="PTHR30570">
    <property type="entry name" value="PERIPLASMIC PHOSPHATE BINDING COMPONENT OF PHOSPHATE ABC TRANSPORTER"/>
    <property type="match status" value="1"/>
</dbReference>
<dbReference type="SUPFAM" id="SSF53850">
    <property type="entry name" value="Periplasmic binding protein-like II"/>
    <property type="match status" value="1"/>
</dbReference>
<dbReference type="InterPro" id="IPR050811">
    <property type="entry name" value="Phosphate_ABC_transporter"/>
</dbReference>
<keyword evidence="4" id="KW-0592">Phosphate transport</keyword>
<dbReference type="GO" id="GO:0006817">
    <property type="term" value="P:phosphate ion transport"/>
    <property type="evidence" value="ECO:0007669"/>
    <property type="project" value="UniProtKB-UniRule"/>
</dbReference>
<comment type="function">
    <text evidence="4">Involved in the system for phosphate transport across the cytoplasmic membrane.</text>
</comment>
<dbReference type="AlphaFoldDB" id="A0A938WSB1"/>
<feature type="domain" description="PBP" evidence="5">
    <location>
        <begin position="23"/>
        <end position="263"/>
    </location>
</feature>
<dbReference type="Pfam" id="PF12849">
    <property type="entry name" value="PBP_like_2"/>
    <property type="match status" value="1"/>
</dbReference>
<dbReference type="Gene3D" id="3.40.190.10">
    <property type="entry name" value="Periplasmic binding protein-like II"/>
    <property type="match status" value="2"/>
</dbReference>
<dbReference type="PANTHER" id="PTHR30570:SF1">
    <property type="entry name" value="PHOSPHATE-BINDING PROTEIN PSTS"/>
    <property type="match status" value="1"/>
</dbReference>
<dbReference type="RefSeq" id="WP_205103699.1">
    <property type="nucleotide sequence ID" value="NZ_JACJJG010000013.1"/>
</dbReference>
<evidence type="ECO:0000259" key="5">
    <source>
        <dbReference type="Pfam" id="PF12849"/>
    </source>
</evidence>
<evidence type="ECO:0000256" key="3">
    <source>
        <dbReference type="ARBA" id="ARBA00022729"/>
    </source>
</evidence>
<dbReference type="CDD" id="cd13653">
    <property type="entry name" value="PBP2_phosphate_like_1"/>
    <property type="match status" value="1"/>
</dbReference>
<dbReference type="InterPro" id="IPR011862">
    <property type="entry name" value="Phos-bd"/>
</dbReference>